<dbReference type="Pfam" id="PF07729">
    <property type="entry name" value="FCD"/>
    <property type="match status" value="1"/>
</dbReference>
<keyword evidence="2" id="KW-0238">DNA-binding</keyword>
<evidence type="ECO:0000259" key="4">
    <source>
        <dbReference type="PROSITE" id="PS50949"/>
    </source>
</evidence>
<dbReference type="InterPro" id="IPR000524">
    <property type="entry name" value="Tscrpt_reg_HTH_GntR"/>
</dbReference>
<dbReference type="Gene3D" id="1.20.120.530">
    <property type="entry name" value="GntR ligand-binding domain-like"/>
    <property type="match status" value="1"/>
</dbReference>
<dbReference type="SUPFAM" id="SSF46785">
    <property type="entry name" value="Winged helix' DNA-binding domain"/>
    <property type="match status" value="1"/>
</dbReference>
<dbReference type="CDD" id="cd07377">
    <property type="entry name" value="WHTH_GntR"/>
    <property type="match status" value="1"/>
</dbReference>
<comment type="caution">
    <text evidence="5">The sequence shown here is derived from an EMBL/GenBank/DDBJ whole genome shotgun (WGS) entry which is preliminary data.</text>
</comment>
<dbReference type="AlphaFoldDB" id="A0A545AQ34"/>
<keyword evidence="6" id="KW-1185">Reference proteome</keyword>
<name>A0A545AQ34_9ACTN</name>
<keyword evidence="1" id="KW-0805">Transcription regulation</keyword>
<sequence length="247" mass="27666">MFEPVRPVRAYERVVEQIESALRRGELRAGERLPSERELMRQFQVSRSTIREALRVLESNGLLRSRQGDPQGAELLPLSPETLRRPMAKLARSGEISFEDLLQFRILLDGAASFLAARLHDETQIAEMRAALERLRTAAGAGRSAWSRADVDFHDAIARATGNPLLQVCSAVVRSVATGMIESEIAEAGDSPELTERWVRLHSRLFELIDARDGVEAAAQAQRDLLDEYGVHLSDDRRQLLADWITS</sequence>
<reference evidence="5 6" key="1">
    <citation type="submission" date="2019-07" db="EMBL/GenBank/DDBJ databases">
        <title>Cryptosporangium phraense sp. nov., isolated from plant litter.</title>
        <authorList>
            <person name="Suriyachadkun C."/>
        </authorList>
    </citation>
    <scope>NUCLEOTIDE SEQUENCE [LARGE SCALE GENOMIC DNA]</scope>
    <source>
        <strain evidence="5 6">A-T 5661</strain>
    </source>
</reference>
<evidence type="ECO:0000313" key="5">
    <source>
        <dbReference type="EMBL" id="TQS43447.1"/>
    </source>
</evidence>
<dbReference type="SUPFAM" id="SSF48008">
    <property type="entry name" value="GntR ligand-binding domain-like"/>
    <property type="match status" value="1"/>
</dbReference>
<evidence type="ECO:0000256" key="1">
    <source>
        <dbReference type="ARBA" id="ARBA00023015"/>
    </source>
</evidence>
<evidence type="ECO:0000313" key="6">
    <source>
        <dbReference type="Proteomes" id="UP000317982"/>
    </source>
</evidence>
<accession>A0A545AQ34</accession>
<dbReference type="GO" id="GO:0003677">
    <property type="term" value="F:DNA binding"/>
    <property type="evidence" value="ECO:0007669"/>
    <property type="project" value="UniProtKB-KW"/>
</dbReference>
<evidence type="ECO:0000256" key="2">
    <source>
        <dbReference type="ARBA" id="ARBA00023125"/>
    </source>
</evidence>
<gene>
    <name evidence="5" type="ORF">FL583_19645</name>
</gene>
<dbReference type="PROSITE" id="PS50949">
    <property type="entry name" value="HTH_GNTR"/>
    <property type="match status" value="1"/>
</dbReference>
<dbReference type="InParanoid" id="A0A545AQ34"/>
<dbReference type="InterPro" id="IPR036390">
    <property type="entry name" value="WH_DNA-bd_sf"/>
</dbReference>
<dbReference type="PRINTS" id="PR00035">
    <property type="entry name" value="HTHGNTR"/>
</dbReference>
<dbReference type="PANTHER" id="PTHR43537:SF24">
    <property type="entry name" value="GLUCONATE OPERON TRANSCRIPTIONAL REPRESSOR"/>
    <property type="match status" value="1"/>
</dbReference>
<dbReference type="SMART" id="SM00895">
    <property type="entry name" value="FCD"/>
    <property type="match status" value="1"/>
</dbReference>
<dbReference type="InterPro" id="IPR011711">
    <property type="entry name" value="GntR_C"/>
</dbReference>
<dbReference type="Proteomes" id="UP000317982">
    <property type="component" value="Unassembled WGS sequence"/>
</dbReference>
<keyword evidence="3" id="KW-0804">Transcription</keyword>
<dbReference type="OrthoDB" id="4535513at2"/>
<protein>
    <submittedName>
        <fullName evidence="5">FadR family transcriptional regulator</fullName>
    </submittedName>
</protein>
<organism evidence="5 6">
    <name type="scientific">Cryptosporangium phraense</name>
    <dbReference type="NCBI Taxonomy" id="2593070"/>
    <lineage>
        <taxon>Bacteria</taxon>
        <taxon>Bacillati</taxon>
        <taxon>Actinomycetota</taxon>
        <taxon>Actinomycetes</taxon>
        <taxon>Cryptosporangiales</taxon>
        <taxon>Cryptosporangiaceae</taxon>
        <taxon>Cryptosporangium</taxon>
    </lineage>
</organism>
<dbReference type="InterPro" id="IPR036388">
    <property type="entry name" value="WH-like_DNA-bd_sf"/>
</dbReference>
<dbReference type="GO" id="GO:0003700">
    <property type="term" value="F:DNA-binding transcription factor activity"/>
    <property type="evidence" value="ECO:0007669"/>
    <property type="project" value="InterPro"/>
</dbReference>
<dbReference type="EMBL" id="VIRS01000013">
    <property type="protein sequence ID" value="TQS43447.1"/>
    <property type="molecule type" value="Genomic_DNA"/>
</dbReference>
<feature type="domain" description="HTH gntR-type" evidence="4">
    <location>
        <begin position="8"/>
        <end position="78"/>
    </location>
</feature>
<proteinExistence type="predicted"/>
<dbReference type="InterPro" id="IPR008920">
    <property type="entry name" value="TF_FadR/GntR_C"/>
</dbReference>
<dbReference type="PANTHER" id="PTHR43537">
    <property type="entry name" value="TRANSCRIPTIONAL REGULATOR, GNTR FAMILY"/>
    <property type="match status" value="1"/>
</dbReference>
<dbReference type="RefSeq" id="WP_142706145.1">
    <property type="nucleotide sequence ID" value="NZ_VIRS01000013.1"/>
</dbReference>
<evidence type="ECO:0000256" key="3">
    <source>
        <dbReference type="ARBA" id="ARBA00023163"/>
    </source>
</evidence>
<dbReference type="SMART" id="SM00345">
    <property type="entry name" value="HTH_GNTR"/>
    <property type="match status" value="1"/>
</dbReference>
<dbReference type="Gene3D" id="1.10.10.10">
    <property type="entry name" value="Winged helix-like DNA-binding domain superfamily/Winged helix DNA-binding domain"/>
    <property type="match status" value="1"/>
</dbReference>
<dbReference type="Pfam" id="PF00392">
    <property type="entry name" value="GntR"/>
    <property type="match status" value="1"/>
</dbReference>